<dbReference type="Pfam" id="PF00350">
    <property type="entry name" value="Dynamin_N"/>
    <property type="match status" value="1"/>
</dbReference>
<dbReference type="Proteomes" id="UP000038010">
    <property type="component" value="Unassembled WGS sequence"/>
</dbReference>
<dbReference type="InterPro" id="IPR001401">
    <property type="entry name" value="Dynamin_GTPase"/>
</dbReference>
<dbReference type="InterPro" id="IPR030381">
    <property type="entry name" value="G_DYNAMIN_dom"/>
</dbReference>
<name>A0A0N1H5T6_9EURO</name>
<dbReference type="GO" id="GO:0005739">
    <property type="term" value="C:mitochondrion"/>
    <property type="evidence" value="ECO:0007669"/>
    <property type="project" value="TreeGrafter"/>
</dbReference>
<dbReference type="PANTHER" id="PTHR11566">
    <property type="entry name" value="DYNAMIN"/>
    <property type="match status" value="1"/>
</dbReference>
<dbReference type="PROSITE" id="PS51718">
    <property type="entry name" value="G_DYNAMIN_2"/>
    <property type="match status" value="1"/>
</dbReference>
<dbReference type="SUPFAM" id="SSF52540">
    <property type="entry name" value="P-loop containing nucleoside triphosphate hydrolases"/>
    <property type="match status" value="1"/>
</dbReference>
<sequence length="716" mass="80503">MSAIQSTVASVEHKQLLDTIDKCRSQGVARWIDLPQIIVCGDQSSGKSSCLEAICGLKFPTGDGLCTRFPTEYILRRSPDSGVTISIVPCAEGPEADKTGLEKFKASTDDLNQFPQIVQEAAKAMGIDNDVKKFSNDVLRIEVMGPKQDNLTLVDLPGLFHSASRTQSEGDKKNVRRLVAPYIKRPRSIILAVVSAKNDISNQYVLDFARKYDSKGARTLGIITKPDTLPASSPSEQAYLDLAENRDVKFALGWHVLRNRSYEDNKLQTSFEERDLTEQIFFSEGAWAHVNEKKKGVQSLKIRLSGILCDHIASELPDLLDETERGLKSCNARLKALGVPRGTNDEQRMYLLKASQRYVALLSAAVDGVYSDPYFGSSLSEEGYDKRLCAKTMSLLKEFAEFMRANGHAIQLVDKLPPKYSPRPGPPRKMEREEYYDQVQMRMRRNGGKELPGLYSPSIVADLFYDQAASWPSLVEQVRTRLVMHARTAIMYVLEDCLDEATVDGVCHEFIDSGMNQLENDLRTKTDEVLRPHTGKEVLTLDRSFIKNIMAKREEKARKDISQRLLEFLRVDPNGSMEDRLYRGEFDALQLLDVLVRQSEPDTERFAAVDCVNAMESYYTVALKALIDNFSLYAVKACFLDKVQDLFTPDKVLKLSNKEVQHIAGESDETLDERAMLTEKLAALEETRLALVGIEGRRSRAKSVKRKHSELEGEEA</sequence>
<keyword evidence="1" id="KW-0547">Nucleotide-binding</keyword>
<dbReference type="GO" id="GO:0005525">
    <property type="term" value="F:GTP binding"/>
    <property type="evidence" value="ECO:0007669"/>
    <property type="project" value="InterPro"/>
</dbReference>
<keyword evidence="2" id="KW-0342">GTP-binding</keyword>
<dbReference type="Pfam" id="PF01031">
    <property type="entry name" value="Dynamin_M"/>
    <property type="match status" value="1"/>
</dbReference>
<dbReference type="FunFam" id="3.40.50.300:FF:001425">
    <property type="entry name" value="Dynamin GTPase, putative"/>
    <property type="match status" value="1"/>
</dbReference>
<dbReference type="GO" id="GO:0048312">
    <property type="term" value="P:intracellular distribution of mitochondria"/>
    <property type="evidence" value="ECO:0007669"/>
    <property type="project" value="TreeGrafter"/>
</dbReference>
<dbReference type="OrthoDB" id="415706at2759"/>
<dbReference type="AlphaFoldDB" id="A0A0N1H5T6"/>
<dbReference type="GO" id="GO:0000266">
    <property type="term" value="P:mitochondrial fission"/>
    <property type="evidence" value="ECO:0007669"/>
    <property type="project" value="TreeGrafter"/>
</dbReference>
<dbReference type="InterPro" id="IPR027417">
    <property type="entry name" value="P-loop_NTPase"/>
</dbReference>
<dbReference type="GO" id="GO:0016020">
    <property type="term" value="C:membrane"/>
    <property type="evidence" value="ECO:0007669"/>
    <property type="project" value="TreeGrafter"/>
</dbReference>
<dbReference type="CDD" id="cd08771">
    <property type="entry name" value="DLP_1"/>
    <property type="match status" value="1"/>
</dbReference>
<dbReference type="GO" id="GO:0003924">
    <property type="term" value="F:GTPase activity"/>
    <property type="evidence" value="ECO:0007669"/>
    <property type="project" value="InterPro"/>
</dbReference>
<evidence type="ECO:0000313" key="6">
    <source>
        <dbReference type="Proteomes" id="UP000038010"/>
    </source>
</evidence>
<dbReference type="VEuPathDB" id="FungiDB:AB675_1538"/>
<evidence type="ECO:0000256" key="2">
    <source>
        <dbReference type="ARBA" id="ARBA00023134"/>
    </source>
</evidence>
<dbReference type="GO" id="GO:0006897">
    <property type="term" value="P:endocytosis"/>
    <property type="evidence" value="ECO:0007669"/>
    <property type="project" value="TreeGrafter"/>
</dbReference>
<evidence type="ECO:0000256" key="1">
    <source>
        <dbReference type="ARBA" id="ARBA00022741"/>
    </source>
</evidence>
<gene>
    <name evidence="5" type="ORF">AB675_1538</name>
</gene>
<dbReference type="InterPro" id="IPR020850">
    <property type="entry name" value="GED_dom"/>
</dbReference>
<feature type="domain" description="Dynamin-type G" evidence="4">
    <location>
        <begin position="31"/>
        <end position="317"/>
    </location>
</feature>
<dbReference type="GO" id="GO:0008017">
    <property type="term" value="F:microtubule binding"/>
    <property type="evidence" value="ECO:0007669"/>
    <property type="project" value="TreeGrafter"/>
</dbReference>
<dbReference type="PANTHER" id="PTHR11566:SF21">
    <property type="entry name" value="DYNAMIN RELATED PROTEIN 1, ISOFORM A"/>
    <property type="match status" value="1"/>
</dbReference>
<comment type="caution">
    <text evidence="5">The sequence shown here is derived from an EMBL/GenBank/DDBJ whole genome shotgun (WGS) entry which is preliminary data.</text>
</comment>
<dbReference type="PRINTS" id="PR00195">
    <property type="entry name" value="DYNAMIN"/>
</dbReference>
<dbReference type="InterPro" id="IPR045063">
    <property type="entry name" value="Dynamin_N"/>
</dbReference>
<dbReference type="EMBL" id="LFJN01000025">
    <property type="protein sequence ID" value="KPI37234.1"/>
    <property type="molecule type" value="Genomic_DNA"/>
</dbReference>
<dbReference type="Gene3D" id="3.40.50.300">
    <property type="entry name" value="P-loop containing nucleotide triphosphate hydrolases"/>
    <property type="match status" value="1"/>
</dbReference>
<accession>A0A0N1H5T6</accession>
<dbReference type="GO" id="GO:0016559">
    <property type="term" value="P:peroxisome fission"/>
    <property type="evidence" value="ECO:0007669"/>
    <property type="project" value="TreeGrafter"/>
</dbReference>
<reference evidence="5 6" key="1">
    <citation type="submission" date="2015-06" db="EMBL/GenBank/DDBJ databases">
        <title>Draft genome of the ant-associated black yeast Phialophora attae CBS 131958.</title>
        <authorList>
            <person name="Moreno L.F."/>
            <person name="Stielow B.J."/>
            <person name="de Hoog S."/>
            <person name="Vicente V.A."/>
            <person name="Weiss V.A."/>
            <person name="de Vries M."/>
            <person name="Cruz L.M."/>
            <person name="Souza E.M."/>
        </authorList>
    </citation>
    <scope>NUCLEOTIDE SEQUENCE [LARGE SCALE GENOMIC DNA]</scope>
    <source>
        <strain evidence="5 6">CBS 131958</strain>
    </source>
</reference>
<protein>
    <submittedName>
        <fullName evidence="5">Interferon-induced GTP-binding protein Mx1</fullName>
    </submittedName>
</protein>
<evidence type="ECO:0000313" key="5">
    <source>
        <dbReference type="EMBL" id="KPI37234.1"/>
    </source>
</evidence>
<organism evidence="5 6">
    <name type="scientific">Cyphellophora attinorum</name>
    <dbReference type="NCBI Taxonomy" id="1664694"/>
    <lineage>
        <taxon>Eukaryota</taxon>
        <taxon>Fungi</taxon>
        <taxon>Dikarya</taxon>
        <taxon>Ascomycota</taxon>
        <taxon>Pezizomycotina</taxon>
        <taxon>Eurotiomycetes</taxon>
        <taxon>Chaetothyriomycetidae</taxon>
        <taxon>Chaetothyriales</taxon>
        <taxon>Cyphellophoraceae</taxon>
        <taxon>Cyphellophora</taxon>
    </lineage>
</organism>
<feature type="domain" description="GED" evidence="3">
    <location>
        <begin position="608"/>
        <end position="699"/>
    </location>
</feature>
<dbReference type="GeneID" id="28733317"/>
<dbReference type="PROSITE" id="PS51388">
    <property type="entry name" value="GED"/>
    <property type="match status" value="1"/>
</dbReference>
<dbReference type="SMART" id="SM00053">
    <property type="entry name" value="DYNc"/>
    <property type="match status" value="1"/>
</dbReference>
<dbReference type="InterPro" id="IPR000375">
    <property type="entry name" value="Dynamin_stalk"/>
</dbReference>
<dbReference type="InterPro" id="IPR022812">
    <property type="entry name" value="Dynamin"/>
</dbReference>
<dbReference type="STRING" id="1664694.A0A0N1H5T6"/>
<dbReference type="RefSeq" id="XP_017997197.1">
    <property type="nucleotide sequence ID" value="XM_018141437.1"/>
</dbReference>
<evidence type="ECO:0000259" key="3">
    <source>
        <dbReference type="PROSITE" id="PS51388"/>
    </source>
</evidence>
<evidence type="ECO:0000259" key="4">
    <source>
        <dbReference type="PROSITE" id="PS51718"/>
    </source>
</evidence>
<proteinExistence type="predicted"/>
<dbReference type="GO" id="GO:0005874">
    <property type="term" value="C:microtubule"/>
    <property type="evidence" value="ECO:0007669"/>
    <property type="project" value="TreeGrafter"/>
</dbReference>
<keyword evidence="6" id="KW-1185">Reference proteome</keyword>